<dbReference type="SUPFAM" id="SSF161098">
    <property type="entry name" value="MetI-like"/>
    <property type="match status" value="1"/>
</dbReference>
<feature type="transmembrane region" description="Helical" evidence="9">
    <location>
        <begin position="262"/>
        <end position="282"/>
    </location>
</feature>
<feature type="transmembrane region" description="Helical" evidence="9">
    <location>
        <begin position="12"/>
        <end position="33"/>
    </location>
</feature>
<gene>
    <name evidence="11" type="primary">pstA-2</name>
    <name evidence="11" type="ordered locus">Pcar_0828</name>
</gene>
<proteinExistence type="inferred from homology"/>
<evidence type="ECO:0000256" key="3">
    <source>
        <dbReference type="ARBA" id="ARBA00016864"/>
    </source>
</evidence>
<keyword evidence="7 9" id="KW-1133">Transmembrane helix</keyword>
<dbReference type="Proteomes" id="UP000002534">
    <property type="component" value="Chromosome"/>
</dbReference>
<dbReference type="InterPro" id="IPR000515">
    <property type="entry name" value="MetI-like"/>
</dbReference>
<comment type="similarity">
    <text evidence="2 9">Belongs to the binding-protein-dependent transport system permease family. CysTW subfamily.</text>
</comment>
<feature type="domain" description="ABC transmembrane type-1" evidence="10">
    <location>
        <begin position="69"/>
        <end position="279"/>
    </location>
</feature>
<dbReference type="NCBIfam" id="TIGR00974">
    <property type="entry name" value="3a0107s02c"/>
    <property type="match status" value="1"/>
</dbReference>
<evidence type="ECO:0000256" key="4">
    <source>
        <dbReference type="ARBA" id="ARBA00022448"/>
    </source>
</evidence>
<evidence type="ECO:0000256" key="9">
    <source>
        <dbReference type="RuleBase" id="RU363043"/>
    </source>
</evidence>
<name>Q3A6C2_SYNC1</name>
<dbReference type="InterPro" id="IPR035906">
    <property type="entry name" value="MetI-like_sf"/>
</dbReference>
<dbReference type="InterPro" id="IPR005672">
    <property type="entry name" value="Phosphate_PstA"/>
</dbReference>
<evidence type="ECO:0000256" key="5">
    <source>
        <dbReference type="ARBA" id="ARBA00022475"/>
    </source>
</evidence>
<dbReference type="PROSITE" id="PS50928">
    <property type="entry name" value="ABC_TM1"/>
    <property type="match status" value="1"/>
</dbReference>
<dbReference type="STRING" id="338963.Pcar_0828"/>
<evidence type="ECO:0000259" key="10">
    <source>
        <dbReference type="PROSITE" id="PS50928"/>
    </source>
</evidence>
<evidence type="ECO:0000313" key="11">
    <source>
        <dbReference type="EMBL" id="ABA88085.1"/>
    </source>
</evidence>
<keyword evidence="8 9" id="KW-0472">Membrane</keyword>
<dbReference type="PANTHER" id="PTHR43470:SF3">
    <property type="entry name" value="PHOSPHATE TRANSPORT SYSTEM PERMEASE PROTEIN PSTA-RELATED"/>
    <property type="match status" value="1"/>
</dbReference>
<feature type="transmembrane region" description="Helical" evidence="9">
    <location>
        <begin position="69"/>
        <end position="95"/>
    </location>
</feature>
<dbReference type="GO" id="GO:0005315">
    <property type="term" value="F:phosphate transmembrane transporter activity"/>
    <property type="evidence" value="ECO:0007669"/>
    <property type="project" value="InterPro"/>
</dbReference>
<organism evidence="11 12">
    <name type="scientific">Syntrophotalea carbinolica (strain DSM 2380 / NBRC 103641 / GraBd1)</name>
    <name type="common">Pelobacter carbinolicus</name>
    <dbReference type="NCBI Taxonomy" id="338963"/>
    <lineage>
        <taxon>Bacteria</taxon>
        <taxon>Pseudomonadati</taxon>
        <taxon>Thermodesulfobacteriota</taxon>
        <taxon>Desulfuromonadia</taxon>
        <taxon>Desulfuromonadales</taxon>
        <taxon>Syntrophotaleaceae</taxon>
        <taxon>Syntrophotalea</taxon>
    </lineage>
</organism>
<dbReference type="AlphaFoldDB" id="Q3A6C2"/>
<dbReference type="Pfam" id="PF00528">
    <property type="entry name" value="BPD_transp_1"/>
    <property type="match status" value="1"/>
</dbReference>
<comment type="subcellular location">
    <subcellularLocation>
        <location evidence="1 9">Cell membrane</location>
        <topology evidence="1 9">Multi-pass membrane protein</topology>
    </subcellularLocation>
</comment>
<dbReference type="Gene3D" id="1.10.3720.10">
    <property type="entry name" value="MetI-like"/>
    <property type="match status" value="1"/>
</dbReference>
<sequence length="294" mass="31980">MRLRILERLTVLFAWAAGLMLLCAVFLLMGYLFVKGGRAVDLSLIFGDASPLQALLFKQRVFDGLFPAIVGTLVLILLSIFWAIPIGIATGIYLAEYAGGRVKRVLDALFDVLSGIPSIVIGLFGFSFAVFLHKQYSNDIGPCLLISSLALSFLVLPYIIRTTQAALEGISPRFRLTALALGATRLQNIFLVLIPKSLSGIMSGIILAIGRCAEDTAVIMLTGAVASAGLPRSLFSQYEALPFYIYYISSQYSNPDELMQGYGASIILLSLCALLFAVAYGIRKGLSHFIFYRP</sequence>
<evidence type="ECO:0000256" key="7">
    <source>
        <dbReference type="ARBA" id="ARBA00022989"/>
    </source>
</evidence>
<dbReference type="EMBL" id="CP000142">
    <property type="protein sequence ID" value="ABA88085.1"/>
    <property type="molecule type" value="Genomic_DNA"/>
</dbReference>
<accession>Q3A6C2</accession>
<keyword evidence="5 9" id="KW-1003">Cell membrane</keyword>
<keyword evidence="4" id="KW-0813">Transport</keyword>
<dbReference type="HOGENOM" id="CLU_033621_2_2_7"/>
<dbReference type="eggNOG" id="COG0581">
    <property type="taxonomic scope" value="Bacteria"/>
</dbReference>
<keyword evidence="12" id="KW-1185">Reference proteome</keyword>
<dbReference type="GO" id="GO:0005886">
    <property type="term" value="C:plasma membrane"/>
    <property type="evidence" value="ECO:0007669"/>
    <property type="project" value="UniProtKB-SubCell"/>
</dbReference>
<dbReference type="KEGG" id="pca:Pcar_0828"/>
<dbReference type="CDD" id="cd06261">
    <property type="entry name" value="TM_PBP2"/>
    <property type="match status" value="1"/>
</dbReference>
<feature type="transmembrane region" description="Helical" evidence="9">
    <location>
        <begin position="115"/>
        <end position="133"/>
    </location>
</feature>
<evidence type="ECO:0000256" key="1">
    <source>
        <dbReference type="ARBA" id="ARBA00004651"/>
    </source>
</evidence>
<dbReference type="RefSeq" id="WP_011340541.1">
    <property type="nucleotide sequence ID" value="NC_007498.2"/>
</dbReference>
<dbReference type="GO" id="GO:0035435">
    <property type="term" value="P:phosphate ion transmembrane transport"/>
    <property type="evidence" value="ECO:0007669"/>
    <property type="project" value="InterPro"/>
</dbReference>
<evidence type="ECO:0000256" key="8">
    <source>
        <dbReference type="ARBA" id="ARBA00023136"/>
    </source>
</evidence>
<keyword evidence="6 9" id="KW-0812">Transmembrane</keyword>
<reference evidence="11 12" key="2">
    <citation type="journal article" date="2012" name="BMC Genomics">
        <title>The genome of Pelobacter carbinolicus reveals surprising metabolic capabilities and physiological features.</title>
        <authorList>
            <person name="Aklujkar M."/>
            <person name="Haveman S.A."/>
            <person name="Didonato R.Jr."/>
            <person name="Chertkov O."/>
            <person name="Han C.S."/>
            <person name="Land M.L."/>
            <person name="Brown P."/>
            <person name="Lovley D.R."/>
        </authorList>
    </citation>
    <scope>NUCLEOTIDE SEQUENCE [LARGE SCALE GENOMIC DNA]</scope>
    <source>
        <strain evidence="12">DSM 2380 / NBRC 103641 / GraBd1</strain>
    </source>
</reference>
<evidence type="ECO:0000256" key="6">
    <source>
        <dbReference type="ARBA" id="ARBA00022692"/>
    </source>
</evidence>
<evidence type="ECO:0000256" key="2">
    <source>
        <dbReference type="ARBA" id="ARBA00007069"/>
    </source>
</evidence>
<reference evidence="12" key="1">
    <citation type="submission" date="2005-10" db="EMBL/GenBank/DDBJ databases">
        <title>Complete sequence of Pelobacter carbinolicus DSM 2380.</title>
        <authorList>
            <person name="Copeland A."/>
            <person name="Lucas S."/>
            <person name="Lapidus A."/>
            <person name="Barry K."/>
            <person name="Detter J.C."/>
            <person name="Glavina T."/>
            <person name="Hammon N."/>
            <person name="Israni S."/>
            <person name="Pitluck S."/>
            <person name="Chertkov O."/>
            <person name="Schmutz J."/>
            <person name="Larimer F."/>
            <person name="Land M."/>
            <person name="Kyrpides N."/>
            <person name="Ivanova N."/>
            <person name="Richardson P."/>
        </authorList>
    </citation>
    <scope>NUCLEOTIDE SEQUENCE [LARGE SCALE GENOMIC DNA]</scope>
    <source>
        <strain evidence="12">DSM 2380 / NBRC 103641 / GraBd1</strain>
    </source>
</reference>
<dbReference type="PANTHER" id="PTHR43470">
    <property type="entry name" value="PHOSPHATE TRANSPORT SYSTEM PERMEASE PROTEIN PSTA-RELATED"/>
    <property type="match status" value="1"/>
</dbReference>
<protein>
    <recommendedName>
        <fullName evidence="3 9">Phosphate transport system permease protein PstA</fullName>
    </recommendedName>
</protein>
<feature type="transmembrane region" description="Helical" evidence="9">
    <location>
        <begin position="189"/>
        <end position="210"/>
    </location>
</feature>
<evidence type="ECO:0000313" key="12">
    <source>
        <dbReference type="Proteomes" id="UP000002534"/>
    </source>
</evidence>
<feature type="transmembrane region" description="Helical" evidence="9">
    <location>
        <begin position="140"/>
        <end position="160"/>
    </location>
</feature>